<dbReference type="CDD" id="cd18773">
    <property type="entry name" value="PDC1_HK_sensor"/>
    <property type="match status" value="1"/>
</dbReference>
<protein>
    <submittedName>
        <fullName evidence="1">Aryl sulfotransferase</fullName>
    </submittedName>
</protein>
<dbReference type="AlphaFoldDB" id="A0A2A3N2C2"/>
<dbReference type="InterPro" id="IPR053143">
    <property type="entry name" value="Arylsulfate_ST"/>
</dbReference>
<dbReference type="SUPFAM" id="SSF63829">
    <property type="entry name" value="Calcium-dependent phosphotriesterase"/>
    <property type="match status" value="1"/>
</dbReference>
<dbReference type="PROSITE" id="PS51257">
    <property type="entry name" value="PROKAR_LIPOPROTEIN"/>
    <property type="match status" value="1"/>
</dbReference>
<sequence length="468" mass="52665">MKKSIIILFLAIGGLLVSCKKDDSLPPSHQGSLTAFEVALSKTNNLRAEVTATFSTETSYHIAYWETANPQKVQQTNTYKATGITHKTLLFLKPNTDYTCQIITTTGVKSPLKTFKTKSIETFLPNATLLEDKFKEKIEGFLLANNRSSKHIYLMDMNGTVVWYEPVPDTPAVVNYDSRTQRFYLLTDAPGEGLFVFNSKKLKIIDLFGNIELEKEFASIPELNNREVHHECRSLPDGNIGLVTYIHQTVDLSSKGGSQTDTVTGDGFVIMTPKGEIVKTWSCFDHLNPIDYPNIAQKKIKEDWIHANSIDQDSEGNYYMTTNRDSELWKINGKTGELMYRVGENGTIKPTEKLLSHGIHCAIVQAPNEVLVIDNARNNQFTGSRALIYNVNEQMKTVSVPLEVALPKGMSSGTRSNVQFIDNQHVLFALSTQKQVLITNRSTPLEIKRTLSLPYTFYRVTYIPTIQY</sequence>
<dbReference type="Pfam" id="PF05935">
    <property type="entry name" value="Arylsulfotrans"/>
    <property type="match status" value="1"/>
</dbReference>
<dbReference type="InterPro" id="IPR010262">
    <property type="entry name" value="Arylsulfotransferase_bact"/>
</dbReference>
<proteinExistence type="predicted"/>
<evidence type="ECO:0000313" key="1">
    <source>
        <dbReference type="EMBL" id="ATA80557.1"/>
    </source>
</evidence>
<accession>A0A2A3N2C2</accession>
<evidence type="ECO:0000313" key="2">
    <source>
        <dbReference type="Proteomes" id="UP000217334"/>
    </source>
</evidence>
<dbReference type="EMBL" id="CP022383">
    <property type="protein sequence ID" value="ATA80557.1"/>
    <property type="molecule type" value="Genomic_DNA"/>
</dbReference>
<dbReference type="PANTHER" id="PTHR35340:SF5">
    <property type="entry name" value="ASST-DOMAIN-CONTAINING PROTEIN"/>
    <property type="match status" value="1"/>
</dbReference>
<name>A0A2A3N2C2_CAPSP</name>
<organism evidence="1 2">
    <name type="scientific">Capnocytophaga sputigena</name>
    <dbReference type="NCBI Taxonomy" id="1019"/>
    <lineage>
        <taxon>Bacteria</taxon>
        <taxon>Pseudomonadati</taxon>
        <taxon>Bacteroidota</taxon>
        <taxon>Flavobacteriia</taxon>
        <taxon>Flavobacteriales</taxon>
        <taxon>Flavobacteriaceae</taxon>
        <taxon>Capnocytophaga</taxon>
    </lineage>
</organism>
<dbReference type="GO" id="GO:0004062">
    <property type="term" value="F:aryl sulfotransferase activity"/>
    <property type="evidence" value="ECO:0007669"/>
    <property type="project" value="InterPro"/>
</dbReference>
<reference evidence="2" key="1">
    <citation type="submission" date="2017-06" db="EMBL/GenBank/DDBJ databases">
        <title>Capnocytophaga spp. assemblies.</title>
        <authorList>
            <person name="Gulvik C.A."/>
        </authorList>
    </citation>
    <scope>NUCLEOTIDE SEQUENCE [LARGE SCALE GENOMIC DNA]</scope>
    <source>
        <strain evidence="2">H4486</strain>
    </source>
</reference>
<dbReference type="Proteomes" id="UP000217334">
    <property type="component" value="Chromosome"/>
</dbReference>
<gene>
    <name evidence="1" type="ORF">CGC59_13120</name>
</gene>
<dbReference type="RefSeq" id="WP_095902260.1">
    <property type="nucleotide sequence ID" value="NZ_CAUOZK010000009.1"/>
</dbReference>
<keyword evidence="1" id="KW-0808">Transferase</keyword>
<dbReference type="PANTHER" id="PTHR35340">
    <property type="entry name" value="PQQ ENZYME REPEAT PROTEIN-RELATED"/>
    <property type="match status" value="1"/>
</dbReference>